<dbReference type="RefSeq" id="WP_151509242.1">
    <property type="nucleotide sequence ID" value="NZ_VYUA01000003.1"/>
</dbReference>
<keyword evidence="2" id="KW-0812">Transmembrane</keyword>
<dbReference type="Proteomes" id="UP000326907">
    <property type="component" value="Unassembled WGS sequence"/>
</dbReference>
<gene>
    <name evidence="3" type="ORF">F5983_05415</name>
</gene>
<keyword evidence="2" id="KW-0472">Membrane</keyword>
<dbReference type="AlphaFoldDB" id="A0A5N5ES51"/>
<organism evidence="3 4">
    <name type="scientific">Streptomyces arboris</name>
    <dbReference type="NCBI Taxonomy" id="2600619"/>
    <lineage>
        <taxon>Bacteria</taxon>
        <taxon>Bacillati</taxon>
        <taxon>Actinomycetota</taxon>
        <taxon>Actinomycetes</taxon>
        <taxon>Kitasatosporales</taxon>
        <taxon>Streptomycetaceae</taxon>
        <taxon>Streptomyces</taxon>
    </lineage>
</organism>
<feature type="compositionally biased region" description="Basic residues" evidence="1">
    <location>
        <begin position="156"/>
        <end position="169"/>
    </location>
</feature>
<feature type="transmembrane region" description="Helical" evidence="2">
    <location>
        <begin position="45"/>
        <end position="63"/>
    </location>
</feature>
<evidence type="ECO:0000256" key="1">
    <source>
        <dbReference type="SAM" id="MobiDB-lite"/>
    </source>
</evidence>
<feature type="region of interest" description="Disordered" evidence="1">
    <location>
        <begin position="150"/>
        <end position="169"/>
    </location>
</feature>
<keyword evidence="4" id="KW-1185">Reference proteome</keyword>
<evidence type="ECO:0000313" key="4">
    <source>
        <dbReference type="Proteomes" id="UP000326907"/>
    </source>
</evidence>
<keyword evidence="2" id="KW-1133">Transmembrane helix</keyword>
<proteinExistence type="predicted"/>
<name>A0A5N5ES51_9ACTN</name>
<sequence>MERPEPGRASGCYVWALFLLSVAGATADGVSLARAAESLVVERGFGWAVAFLSVLTWALPAMGPRLVGPDAVLRPVSWAARGRAFLCIALVSLLAVCAVATAWKAGPLGASLAEVVRAMVSDPALGVLLLVAAVYAFTSPVVWPTGAGLQGLSKGSGHRARARKAGGRT</sequence>
<comment type="caution">
    <text evidence="3">The sequence shown here is derived from an EMBL/GenBank/DDBJ whole genome shotgun (WGS) entry which is preliminary data.</text>
</comment>
<evidence type="ECO:0000256" key="2">
    <source>
        <dbReference type="SAM" id="Phobius"/>
    </source>
</evidence>
<reference evidence="3 4" key="1">
    <citation type="submission" date="2019-09" db="EMBL/GenBank/DDBJ databases">
        <authorList>
            <person name="Liu P."/>
        </authorList>
    </citation>
    <scope>NUCLEOTIDE SEQUENCE [LARGE SCALE GENOMIC DNA]</scope>
    <source>
        <strain evidence="3 4">TRM68085</strain>
    </source>
</reference>
<protein>
    <submittedName>
        <fullName evidence="3">Uncharacterized protein</fullName>
    </submittedName>
</protein>
<feature type="transmembrane region" description="Helical" evidence="2">
    <location>
        <begin position="84"/>
        <end position="103"/>
    </location>
</feature>
<evidence type="ECO:0000313" key="3">
    <source>
        <dbReference type="EMBL" id="KAB2593705.1"/>
    </source>
</evidence>
<feature type="transmembrane region" description="Helical" evidence="2">
    <location>
        <begin position="123"/>
        <end position="143"/>
    </location>
</feature>
<dbReference type="EMBL" id="VYUA01000003">
    <property type="protein sequence ID" value="KAB2593705.1"/>
    <property type="molecule type" value="Genomic_DNA"/>
</dbReference>
<accession>A0A5N5ES51</accession>